<name>A0A2M7FY48_9BACT</name>
<organism evidence="1 2">
    <name type="scientific">bacterium (Candidatus Blackallbacteria) CG17_big_fil_post_rev_8_21_14_2_50_48_46</name>
    <dbReference type="NCBI Taxonomy" id="2014261"/>
    <lineage>
        <taxon>Bacteria</taxon>
        <taxon>Candidatus Blackallbacteria</taxon>
    </lineage>
</organism>
<accession>A0A2M7FY48</accession>
<dbReference type="AlphaFoldDB" id="A0A2M7FY48"/>
<evidence type="ECO:0008006" key="3">
    <source>
        <dbReference type="Google" id="ProtNLM"/>
    </source>
</evidence>
<protein>
    <recommendedName>
        <fullName evidence="3">Transposase (putative) YhgA-like domain-containing protein</fullName>
    </recommendedName>
</protein>
<sequence length="282" mass="32199">MTDTKAEHIPWDDAFKQLMRETLGTLGLEVIEDPKLGKLPLKADLVIISPQDQQGEWQTHPLWKYLTDQNLLEFKSIADPLKPGDFEVLLAYTLLYRVKFKIGYEAHLSSWLVVPSLTPTLEQALAHYQIAITEILPGFWQAKTLFPLYLVAYNRLPLELPYSQLKLFIKSGEPLQQIFQAVLESEQRQSWLEAMLTIMELIHPLDSQEVLKKMGLAAERQELRKTMLELVKPDLEQELAERKQQGKLEGKLETARQMKADGMPVASICKYTGLSEAEVAAL</sequence>
<evidence type="ECO:0000313" key="1">
    <source>
        <dbReference type="EMBL" id="PIW14128.1"/>
    </source>
</evidence>
<dbReference type="Proteomes" id="UP000231019">
    <property type="component" value="Unassembled WGS sequence"/>
</dbReference>
<reference evidence="1 2" key="1">
    <citation type="submission" date="2017-09" db="EMBL/GenBank/DDBJ databases">
        <title>Depth-based differentiation of microbial function through sediment-hosted aquifers and enrichment of novel symbionts in the deep terrestrial subsurface.</title>
        <authorList>
            <person name="Probst A.J."/>
            <person name="Ladd B."/>
            <person name="Jarett J.K."/>
            <person name="Geller-Mcgrath D.E."/>
            <person name="Sieber C.M."/>
            <person name="Emerson J.B."/>
            <person name="Anantharaman K."/>
            <person name="Thomas B.C."/>
            <person name="Malmstrom R."/>
            <person name="Stieglmeier M."/>
            <person name="Klingl A."/>
            <person name="Woyke T."/>
            <person name="Ryan C.M."/>
            <person name="Banfield J.F."/>
        </authorList>
    </citation>
    <scope>NUCLEOTIDE SEQUENCE [LARGE SCALE GENOMIC DNA]</scope>
    <source>
        <strain evidence="1">CG17_big_fil_post_rev_8_21_14_2_50_48_46</strain>
    </source>
</reference>
<evidence type="ECO:0000313" key="2">
    <source>
        <dbReference type="Proteomes" id="UP000231019"/>
    </source>
</evidence>
<proteinExistence type="predicted"/>
<dbReference type="EMBL" id="PFFQ01000064">
    <property type="protein sequence ID" value="PIW14128.1"/>
    <property type="molecule type" value="Genomic_DNA"/>
</dbReference>
<gene>
    <name evidence="1" type="ORF">COW36_23045</name>
</gene>
<comment type="caution">
    <text evidence="1">The sequence shown here is derived from an EMBL/GenBank/DDBJ whole genome shotgun (WGS) entry which is preliminary data.</text>
</comment>